<gene>
    <name evidence="1" type="ORF">CAOG_001745</name>
</gene>
<reference evidence="2" key="1">
    <citation type="submission" date="2011-02" db="EMBL/GenBank/DDBJ databases">
        <title>The Genome Sequence of Capsaspora owczarzaki ATCC 30864.</title>
        <authorList>
            <person name="Russ C."/>
            <person name="Cuomo C."/>
            <person name="Burger G."/>
            <person name="Gray M.W."/>
            <person name="Holland P.W.H."/>
            <person name="King N."/>
            <person name="Lang F.B.F."/>
            <person name="Roger A.J."/>
            <person name="Ruiz-Trillo I."/>
            <person name="Young S.K."/>
            <person name="Zeng Q."/>
            <person name="Gargeya S."/>
            <person name="Alvarado L."/>
            <person name="Berlin A."/>
            <person name="Chapman S.B."/>
            <person name="Chen Z."/>
            <person name="Freedman E."/>
            <person name="Gellesch M."/>
            <person name="Goldberg J."/>
            <person name="Griggs A."/>
            <person name="Gujja S."/>
            <person name="Heilman E."/>
            <person name="Heiman D."/>
            <person name="Howarth C."/>
            <person name="Mehta T."/>
            <person name="Neiman D."/>
            <person name="Pearson M."/>
            <person name="Roberts A."/>
            <person name="Saif S."/>
            <person name="Shea T."/>
            <person name="Shenoy N."/>
            <person name="Sisk P."/>
            <person name="Stolte C."/>
            <person name="Sykes S."/>
            <person name="White J."/>
            <person name="Yandava C."/>
            <person name="Haas B."/>
            <person name="Nusbaum C."/>
            <person name="Birren B."/>
        </authorList>
    </citation>
    <scope>NUCLEOTIDE SEQUENCE</scope>
    <source>
        <strain evidence="2">ATCC 30864</strain>
    </source>
</reference>
<name>A0A0D2U5K5_CAPO3</name>
<dbReference type="RefSeq" id="XP_004364613.1">
    <property type="nucleotide sequence ID" value="XM_004364556.1"/>
</dbReference>
<organism evidence="1 2">
    <name type="scientific">Capsaspora owczarzaki (strain ATCC 30864)</name>
    <dbReference type="NCBI Taxonomy" id="595528"/>
    <lineage>
        <taxon>Eukaryota</taxon>
        <taxon>Filasterea</taxon>
        <taxon>Capsaspora</taxon>
    </lineage>
</organism>
<dbReference type="EMBL" id="KE346361">
    <property type="protein sequence ID" value="KJE90431.1"/>
    <property type="molecule type" value="Genomic_DNA"/>
</dbReference>
<dbReference type="AlphaFoldDB" id="A0A0D2U5K5"/>
<protein>
    <submittedName>
        <fullName evidence="1">Uncharacterized protein</fullName>
    </submittedName>
</protein>
<keyword evidence="2" id="KW-1185">Reference proteome</keyword>
<accession>A0A0D2U5K5</accession>
<dbReference type="InParanoid" id="A0A0D2U5K5"/>
<dbReference type="Proteomes" id="UP000008743">
    <property type="component" value="Unassembled WGS sequence"/>
</dbReference>
<evidence type="ECO:0000313" key="2">
    <source>
        <dbReference type="Proteomes" id="UP000008743"/>
    </source>
</evidence>
<sequence length="210" mass="24103">MPRQKKVTAQAEEQSVKVKKLVVEPFVGYQQPEFLTEERAERVAAPSEVADELEYEELVHESGQTEDIDESNFNMFIEKRRKELKDFKIQHPKELTLTVAKINKLSPEEVLSQYEFIKRSRALTFSSTLVDMSYKGVAKFANQMYEPLNPTKFEQNLKDDIRLKEIIGPYFNSFADLPDPVQAAVLIGTHFVNSLDSPDEVAARQFRAAD</sequence>
<proteinExistence type="predicted"/>
<evidence type="ECO:0000313" key="1">
    <source>
        <dbReference type="EMBL" id="KJE90431.1"/>
    </source>
</evidence>